<dbReference type="EMBL" id="JBGFUD010003919">
    <property type="protein sequence ID" value="MFH4979171.1"/>
    <property type="molecule type" value="Genomic_DNA"/>
</dbReference>
<evidence type="ECO:0008006" key="11">
    <source>
        <dbReference type="Google" id="ProtNLM"/>
    </source>
</evidence>
<organism evidence="9 10">
    <name type="scientific">Gnathostoma spinigerum</name>
    <dbReference type="NCBI Taxonomy" id="75299"/>
    <lineage>
        <taxon>Eukaryota</taxon>
        <taxon>Metazoa</taxon>
        <taxon>Ecdysozoa</taxon>
        <taxon>Nematoda</taxon>
        <taxon>Chromadorea</taxon>
        <taxon>Rhabditida</taxon>
        <taxon>Spirurina</taxon>
        <taxon>Gnathostomatomorpha</taxon>
        <taxon>Gnathostomatoidea</taxon>
        <taxon>Gnathostomatidae</taxon>
        <taxon>Gnathostoma</taxon>
    </lineage>
</organism>
<keyword evidence="3" id="KW-0904">Protein phosphatase</keyword>
<evidence type="ECO:0000256" key="4">
    <source>
        <dbReference type="ARBA" id="ARBA00047761"/>
    </source>
</evidence>
<evidence type="ECO:0000259" key="7">
    <source>
        <dbReference type="PROSITE" id="PS50054"/>
    </source>
</evidence>
<keyword evidence="10" id="KW-1185">Reference proteome</keyword>
<feature type="compositionally biased region" description="Basic and acidic residues" evidence="6">
    <location>
        <begin position="266"/>
        <end position="282"/>
    </location>
</feature>
<evidence type="ECO:0000313" key="10">
    <source>
        <dbReference type="Proteomes" id="UP001608902"/>
    </source>
</evidence>
<name>A0ABD6EIT6_9BILA</name>
<evidence type="ECO:0000313" key="9">
    <source>
        <dbReference type="EMBL" id="MFH4979171.1"/>
    </source>
</evidence>
<dbReference type="SUPFAM" id="SSF52799">
    <property type="entry name" value="(Phosphotyrosine protein) phosphatases II"/>
    <property type="match status" value="1"/>
</dbReference>
<feature type="domain" description="Tyrosine-protein phosphatase" evidence="7">
    <location>
        <begin position="70"/>
        <end position="212"/>
    </location>
</feature>
<reference evidence="9 10" key="1">
    <citation type="submission" date="2024-08" db="EMBL/GenBank/DDBJ databases">
        <title>Gnathostoma spinigerum genome.</title>
        <authorList>
            <person name="Gonzalez-Bertolin B."/>
            <person name="Monzon S."/>
            <person name="Zaballos A."/>
            <person name="Jimenez P."/>
            <person name="Dekumyoy P."/>
            <person name="Varona S."/>
            <person name="Cuesta I."/>
            <person name="Sumanam S."/>
            <person name="Adisakwattana P."/>
            <person name="Gasser R.B."/>
            <person name="Hernandez-Gonzalez A."/>
            <person name="Young N.D."/>
            <person name="Perteguer M.J."/>
        </authorList>
    </citation>
    <scope>NUCLEOTIDE SEQUENCE [LARGE SCALE GENOMIC DNA]</scope>
    <source>
        <strain evidence="9">AL3</strain>
        <tissue evidence="9">Liver</tissue>
    </source>
</reference>
<dbReference type="Gene3D" id="3.90.190.10">
    <property type="entry name" value="Protein tyrosine phosphatase superfamily"/>
    <property type="match status" value="1"/>
</dbReference>
<dbReference type="Pfam" id="PF00782">
    <property type="entry name" value="DSPc"/>
    <property type="match status" value="1"/>
</dbReference>
<proteinExistence type="inferred from homology"/>
<gene>
    <name evidence="9" type="ORF">AB6A40_005880</name>
</gene>
<evidence type="ECO:0000259" key="8">
    <source>
        <dbReference type="PROSITE" id="PS50056"/>
    </source>
</evidence>
<evidence type="ECO:0000256" key="3">
    <source>
        <dbReference type="ARBA" id="ARBA00022912"/>
    </source>
</evidence>
<evidence type="ECO:0000256" key="1">
    <source>
        <dbReference type="ARBA" id="ARBA00008601"/>
    </source>
</evidence>
<feature type="region of interest" description="Disordered" evidence="6">
    <location>
        <begin position="261"/>
        <end position="282"/>
    </location>
</feature>
<dbReference type="SMART" id="SM00195">
    <property type="entry name" value="DSPc"/>
    <property type="match status" value="1"/>
</dbReference>
<dbReference type="InterPro" id="IPR020422">
    <property type="entry name" value="TYR_PHOSPHATASE_DUAL_dom"/>
</dbReference>
<evidence type="ECO:0000256" key="6">
    <source>
        <dbReference type="SAM" id="MobiDB-lite"/>
    </source>
</evidence>
<dbReference type="InterPro" id="IPR029021">
    <property type="entry name" value="Prot-tyrosine_phosphatase-like"/>
</dbReference>
<dbReference type="PANTHER" id="PTHR45948:SF2">
    <property type="entry name" value="DUAL SPECIFICITY PROTEIN PHOSPHATASE"/>
    <property type="match status" value="1"/>
</dbReference>
<dbReference type="InterPro" id="IPR000387">
    <property type="entry name" value="Tyr_Pase_dom"/>
</dbReference>
<protein>
    <recommendedName>
        <fullName evidence="11">Dual specificity protein phosphatase 22</fullName>
    </recommendedName>
</protein>
<evidence type="ECO:0000256" key="2">
    <source>
        <dbReference type="ARBA" id="ARBA00022801"/>
    </source>
</evidence>
<evidence type="ECO:0000256" key="5">
    <source>
        <dbReference type="ARBA" id="ARBA00048336"/>
    </source>
</evidence>
<sequence length="334" mass="38195">MFQYVTHLRETKKALFMHIIHVYEVVLIVGYKKGDTIFFHLLESMNEERREELKRLTHVVEKWRNRRCYGMSEILPRLFVGNLGDSVDKAQLTANNITDILSIHDLSRENPLHNSFNVLRLHLSDRPEANISELFSQSNAFIHSARLKNRSVLVHCLAGASRSVCLVAAYIIAVTDMGYASAIAFIAEKRPCACPNFGFRMQLAKYADKIVVQERERLQKLFDEESNVKQRVEDLSAVYHLTSILPKCPIRGSSKRIEASSAQHRSFHDQMNSDRDERIPSRMSEDGWDAVGILSTTDSFCAKGAAGKETMLRLRICLQFDEMFDPVIVMMKIA</sequence>
<dbReference type="AlphaFoldDB" id="A0ABD6EIT6"/>
<feature type="domain" description="Tyrosine specific protein phosphatases" evidence="8">
    <location>
        <begin position="132"/>
        <end position="191"/>
    </location>
</feature>
<comment type="similarity">
    <text evidence="1">Belongs to the protein-tyrosine phosphatase family. Non-receptor class dual specificity subfamily.</text>
</comment>
<comment type="catalytic activity">
    <reaction evidence="4">
        <text>O-phospho-L-seryl-[protein] + H2O = L-seryl-[protein] + phosphate</text>
        <dbReference type="Rhea" id="RHEA:20629"/>
        <dbReference type="Rhea" id="RHEA-COMP:9863"/>
        <dbReference type="Rhea" id="RHEA-COMP:11604"/>
        <dbReference type="ChEBI" id="CHEBI:15377"/>
        <dbReference type="ChEBI" id="CHEBI:29999"/>
        <dbReference type="ChEBI" id="CHEBI:43474"/>
        <dbReference type="ChEBI" id="CHEBI:83421"/>
        <dbReference type="EC" id="3.1.3.16"/>
    </reaction>
</comment>
<comment type="catalytic activity">
    <reaction evidence="5">
        <text>O-phospho-L-threonyl-[protein] + H2O = L-threonyl-[protein] + phosphate</text>
        <dbReference type="Rhea" id="RHEA:47004"/>
        <dbReference type="Rhea" id="RHEA-COMP:11060"/>
        <dbReference type="Rhea" id="RHEA-COMP:11605"/>
        <dbReference type="ChEBI" id="CHEBI:15377"/>
        <dbReference type="ChEBI" id="CHEBI:30013"/>
        <dbReference type="ChEBI" id="CHEBI:43474"/>
        <dbReference type="ChEBI" id="CHEBI:61977"/>
        <dbReference type="EC" id="3.1.3.16"/>
    </reaction>
</comment>
<dbReference type="InterPro" id="IPR000340">
    <property type="entry name" value="Dual-sp_phosphatase_cat-dom"/>
</dbReference>
<dbReference type="PROSITE" id="PS50054">
    <property type="entry name" value="TYR_PHOSPHATASE_DUAL"/>
    <property type="match status" value="1"/>
</dbReference>
<comment type="caution">
    <text evidence="9">The sequence shown here is derived from an EMBL/GenBank/DDBJ whole genome shotgun (WGS) entry which is preliminary data.</text>
</comment>
<keyword evidence="2" id="KW-0378">Hydrolase</keyword>
<dbReference type="PANTHER" id="PTHR45948">
    <property type="entry name" value="DUAL SPECIFICITY PROTEIN PHOSPHATASE DDB_G0269404-RELATED"/>
    <property type="match status" value="1"/>
</dbReference>
<dbReference type="GO" id="GO:0004722">
    <property type="term" value="F:protein serine/threonine phosphatase activity"/>
    <property type="evidence" value="ECO:0007669"/>
    <property type="project" value="UniProtKB-EC"/>
</dbReference>
<dbReference type="PROSITE" id="PS50056">
    <property type="entry name" value="TYR_PHOSPHATASE_2"/>
    <property type="match status" value="1"/>
</dbReference>
<dbReference type="Proteomes" id="UP001608902">
    <property type="component" value="Unassembled WGS sequence"/>
</dbReference>
<accession>A0ABD6EIT6</accession>